<evidence type="ECO:0000313" key="12">
    <source>
        <dbReference type="Proteomes" id="UP000238823"/>
    </source>
</evidence>
<evidence type="ECO:0000256" key="7">
    <source>
        <dbReference type="PIRNR" id="PIRNR000077"/>
    </source>
</evidence>
<feature type="site" description="Contributes to redox potential value" evidence="8">
    <location>
        <position position="34"/>
    </location>
</feature>
<feature type="domain" description="Thioredoxin" evidence="10">
    <location>
        <begin position="1"/>
        <end position="108"/>
    </location>
</feature>
<dbReference type="RefSeq" id="WP_106093556.1">
    <property type="nucleotide sequence ID" value="NZ_PVNL01000130.1"/>
</dbReference>
<keyword evidence="5 9" id="KW-0676">Redox-active center</keyword>
<feature type="active site" description="Nucleophile" evidence="8">
    <location>
        <position position="36"/>
    </location>
</feature>
<dbReference type="EMBL" id="PVNL01000130">
    <property type="protein sequence ID" value="PRP97390.1"/>
    <property type="molecule type" value="Genomic_DNA"/>
</dbReference>
<dbReference type="PIRSF" id="PIRSF000077">
    <property type="entry name" value="Thioredoxin"/>
    <property type="match status" value="1"/>
</dbReference>
<dbReference type="NCBIfam" id="TIGR01068">
    <property type="entry name" value="thioredoxin"/>
    <property type="match status" value="1"/>
</dbReference>
<keyword evidence="4 9" id="KW-1015">Disulfide bond</keyword>
<dbReference type="PRINTS" id="PR00421">
    <property type="entry name" value="THIOREDOXIN"/>
</dbReference>
<dbReference type="PANTHER" id="PTHR45663:SF11">
    <property type="entry name" value="GEO12009P1"/>
    <property type="match status" value="1"/>
</dbReference>
<feature type="site" description="Contributes to redox potential value" evidence="8">
    <location>
        <position position="35"/>
    </location>
</feature>
<sequence>MSDSISTTSDAGFDADVIKSSTPVIVDFWATWCAPCKAMVPHLEKIQDELSGQIKIVKLNVEDNQATPTQYKVLKLPTLLKFKDGQLVDTMVGNPGPRKLREFISKDL</sequence>
<evidence type="ECO:0000256" key="2">
    <source>
        <dbReference type="ARBA" id="ARBA00022448"/>
    </source>
</evidence>
<dbReference type="GO" id="GO:0015035">
    <property type="term" value="F:protein-disulfide reductase activity"/>
    <property type="evidence" value="ECO:0007669"/>
    <property type="project" value="UniProtKB-UniRule"/>
</dbReference>
<keyword evidence="3" id="KW-0249">Electron transport</keyword>
<comment type="similarity">
    <text evidence="1 7">Belongs to the thioredoxin family.</text>
</comment>
<dbReference type="PROSITE" id="PS00194">
    <property type="entry name" value="THIOREDOXIN_1"/>
    <property type="match status" value="1"/>
</dbReference>
<evidence type="ECO:0000256" key="9">
    <source>
        <dbReference type="PIRSR" id="PIRSR000077-4"/>
    </source>
</evidence>
<dbReference type="Pfam" id="PF00085">
    <property type="entry name" value="Thioredoxin"/>
    <property type="match status" value="1"/>
</dbReference>
<proteinExistence type="inferred from homology"/>
<evidence type="ECO:0000256" key="8">
    <source>
        <dbReference type="PIRSR" id="PIRSR000077-1"/>
    </source>
</evidence>
<evidence type="ECO:0000256" key="1">
    <source>
        <dbReference type="ARBA" id="ARBA00008987"/>
    </source>
</evidence>
<evidence type="ECO:0000256" key="5">
    <source>
        <dbReference type="ARBA" id="ARBA00023284"/>
    </source>
</evidence>
<dbReference type="Proteomes" id="UP000238823">
    <property type="component" value="Unassembled WGS sequence"/>
</dbReference>
<dbReference type="OrthoDB" id="9790390at2"/>
<dbReference type="InterPro" id="IPR013766">
    <property type="entry name" value="Thioredoxin_domain"/>
</dbReference>
<feature type="disulfide bond" description="Redox-active" evidence="9">
    <location>
        <begin position="33"/>
        <end position="36"/>
    </location>
</feature>
<accession>A0A2S9XXD1</accession>
<organism evidence="11 12">
    <name type="scientific">Enhygromyxa salina</name>
    <dbReference type="NCBI Taxonomy" id="215803"/>
    <lineage>
        <taxon>Bacteria</taxon>
        <taxon>Pseudomonadati</taxon>
        <taxon>Myxococcota</taxon>
        <taxon>Polyangia</taxon>
        <taxon>Nannocystales</taxon>
        <taxon>Nannocystaceae</taxon>
        <taxon>Enhygromyxa</taxon>
    </lineage>
</organism>
<protein>
    <recommendedName>
        <fullName evidence="6 7">Thioredoxin</fullName>
    </recommendedName>
</protein>
<dbReference type="FunFam" id="3.40.30.10:FF:000001">
    <property type="entry name" value="Thioredoxin"/>
    <property type="match status" value="1"/>
</dbReference>
<dbReference type="CDD" id="cd02947">
    <property type="entry name" value="TRX_family"/>
    <property type="match status" value="1"/>
</dbReference>
<dbReference type="InterPro" id="IPR017937">
    <property type="entry name" value="Thioredoxin_CS"/>
</dbReference>
<dbReference type="Gene3D" id="3.40.30.10">
    <property type="entry name" value="Glutaredoxin"/>
    <property type="match status" value="1"/>
</dbReference>
<evidence type="ECO:0000256" key="6">
    <source>
        <dbReference type="NCBIfam" id="TIGR01068"/>
    </source>
</evidence>
<evidence type="ECO:0000313" key="11">
    <source>
        <dbReference type="EMBL" id="PRP97390.1"/>
    </source>
</evidence>
<comment type="caution">
    <text evidence="11">The sequence shown here is derived from an EMBL/GenBank/DDBJ whole genome shotgun (WGS) entry which is preliminary data.</text>
</comment>
<dbReference type="GO" id="GO:0005829">
    <property type="term" value="C:cytosol"/>
    <property type="evidence" value="ECO:0007669"/>
    <property type="project" value="TreeGrafter"/>
</dbReference>
<dbReference type="InterPro" id="IPR005746">
    <property type="entry name" value="Thioredoxin"/>
</dbReference>
<dbReference type="PROSITE" id="PS51352">
    <property type="entry name" value="THIOREDOXIN_2"/>
    <property type="match status" value="1"/>
</dbReference>
<keyword evidence="2" id="KW-0813">Transport</keyword>
<gene>
    <name evidence="11" type="ORF">ENSA7_67400</name>
</gene>
<dbReference type="GO" id="GO:0045454">
    <property type="term" value="P:cell redox homeostasis"/>
    <property type="evidence" value="ECO:0007669"/>
    <property type="project" value="TreeGrafter"/>
</dbReference>
<dbReference type="InterPro" id="IPR036249">
    <property type="entry name" value="Thioredoxin-like_sf"/>
</dbReference>
<reference evidence="11 12" key="1">
    <citation type="submission" date="2018-03" db="EMBL/GenBank/DDBJ databases">
        <title>Draft Genome Sequences of the Obligatory Marine Myxobacteria Enhygromyxa salina SWB007.</title>
        <authorList>
            <person name="Poehlein A."/>
            <person name="Moghaddam J.A."/>
            <person name="Harms H."/>
            <person name="Alanjari M."/>
            <person name="Koenig G.M."/>
            <person name="Daniel R."/>
            <person name="Schaeberle T.F."/>
        </authorList>
    </citation>
    <scope>NUCLEOTIDE SEQUENCE [LARGE SCALE GENOMIC DNA]</scope>
    <source>
        <strain evidence="11 12">SWB007</strain>
    </source>
</reference>
<name>A0A2S9XXD1_9BACT</name>
<dbReference type="SUPFAM" id="SSF52833">
    <property type="entry name" value="Thioredoxin-like"/>
    <property type="match status" value="1"/>
</dbReference>
<evidence type="ECO:0000259" key="10">
    <source>
        <dbReference type="PROSITE" id="PS51352"/>
    </source>
</evidence>
<feature type="active site" description="Nucleophile" evidence="8">
    <location>
        <position position="33"/>
    </location>
</feature>
<evidence type="ECO:0000256" key="3">
    <source>
        <dbReference type="ARBA" id="ARBA00022982"/>
    </source>
</evidence>
<dbReference type="PANTHER" id="PTHR45663">
    <property type="entry name" value="GEO12009P1"/>
    <property type="match status" value="1"/>
</dbReference>
<evidence type="ECO:0000256" key="4">
    <source>
        <dbReference type="ARBA" id="ARBA00023157"/>
    </source>
</evidence>
<feature type="site" description="Deprotonates C-terminal active site Cys" evidence="8">
    <location>
        <position position="27"/>
    </location>
</feature>
<dbReference type="AlphaFoldDB" id="A0A2S9XXD1"/>